<evidence type="ECO:0000259" key="1">
    <source>
        <dbReference type="Pfam" id="PF18261"/>
    </source>
</evidence>
<dbReference type="GO" id="GO:0005198">
    <property type="term" value="F:structural molecule activity"/>
    <property type="evidence" value="ECO:0007669"/>
    <property type="project" value="TreeGrafter"/>
</dbReference>
<evidence type="ECO:0000313" key="2">
    <source>
        <dbReference type="EMBL" id="VEL42657.1"/>
    </source>
</evidence>
<name>A0A3S5AQB5_9PLAT</name>
<sequence>MRALSLGLMKGRIDEVRQVVTLTWLQPRVLDREQIASMHSRLKAWSQTVTKVRDLVEVDAKAILA</sequence>
<dbReference type="OrthoDB" id="1093at2759"/>
<organism evidence="2 3">
    <name type="scientific">Protopolystoma xenopodis</name>
    <dbReference type="NCBI Taxonomy" id="117903"/>
    <lineage>
        <taxon>Eukaryota</taxon>
        <taxon>Metazoa</taxon>
        <taxon>Spiralia</taxon>
        <taxon>Lophotrochozoa</taxon>
        <taxon>Platyhelminthes</taxon>
        <taxon>Monogenea</taxon>
        <taxon>Polyopisthocotylea</taxon>
        <taxon>Polystomatidea</taxon>
        <taxon>Polystomatidae</taxon>
        <taxon>Protopolystoma</taxon>
    </lineage>
</organism>
<evidence type="ECO:0000313" key="3">
    <source>
        <dbReference type="Proteomes" id="UP000784294"/>
    </source>
</evidence>
<dbReference type="PANTHER" id="PTHR10539">
    <property type="entry name" value="26S PROTEASOME NON-ATPASE REGULATORY SUBUNIT 13"/>
    <property type="match status" value="1"/>
</dbReference>
<dbReference type="InterPro" id="IPR040798">
    <property type="entry name" value="Rpn9_C"/>
</dbReference>
<dbReference type="PANTHER" id="PTHR10539:SF0">
    <property type="entry name" value="26S PROTEASOME NON-ATPASE REGULATORY SUBUNIT 13"/>
    <property type="match status" value="1"/>
</dbReference>
<accession>A0A3S5AQB5</accession>
<proteinExistence type="predicted"/>
<dbReference type="EMBL" id="CAAALY010275673">
    <property type="protein sequence ID" value="VEL42657.1"/>
    <property type="molecule type" value="Genomic_DNA"/>
</dbReference>
<dbReference type="GO" id="GO:0008541">
    <property type="term" value="C:proteasome regulatory particle, lid subcomplex"/>
    <property type="evidence" value="ECO:0007669"/>
    <property type="project" value="TreeGrafter"/>
</dbReference>
<comment type="caution">
    <text evidence="2">The sequence shown here is derived from an EMBL/GenBank/DDBJ whole genome shotgun (WGS) entry which is preliminary data.</text>
</comment>
<gene>
    <name evidence="2" type="ORF">PXEA_LOCUS36097</name>
</gene>
<dbReference type="GO" id="GO:0005634">
    <property type="term" value="C:nucleus"/>
    <property type="evidence" value="ECO:0007669"/>
    <property type="project" value="TreeGrafter"/>
</dbReference>
<dbReference type="GO" id="GO:0006511">
    <property type="term" value="P:ubiquitin-dependent protein catabolic process"/>
    <property type="evidence" value="ECO:0007669"/>
    <property type="project" value="TreeGrafter"/>
</dbReference>
<dbReference type="InterPro" id="IPR035298">
    <property type="entry name" value="PSMD13"/>
</dbReference>
<feature type="domain" description="Rpn9 C-terminal helix" evidence="1">
    <location>
        <begin position="28"/>
        <end position="51"/>
    </location>
</feature>
<dbReference type="Pfam" id="PF18261">
    <property type="entry name" value="Rpn9_C"/>
    <property type="match status" value="1"/>
</dbReference>
<protein>
    <recommendedName>
        <fullName evidence="1">Rpn9 C-terminal helix domain-containing protein</fullName>
    </recommendedName>
</protein>
<keyword evidence="3" id="KW-1185">Reference proteome</keyword>
<dbReference type="Proteomes" id="UP000784294">
    <property type="component" value="Unassembled WGS sequence"/>
</dbReference>
<reference evidence="2" key="1">
    <citation type="submission" date="2018-11" db="EMBL/GenBank/DDBJ databases">
        <authorList>
            <consortium name="Pathogen Informatics"/>
        </authorList>
    </citation>
    <scope>NUCLEOTIDE SEQUENCE</scope>
</reference>
<dbReference type="GO" id="GO:0005829">
    <property type="term" value="C:cytosol"/>
    <property type="evidence" value="ECO:0007669"/>
    <property type="project" value="TreeGrafter"/>
</dbReference>
<dbReference type="AlphaFoldDB" id="A0A3S5AQB5"/>